<protein>
    <recommendedName>
        <fullName evidence="3">Immunity protein 42</fullName>
    </recommendedName>
</protein>
<organism evidence="1 2">
    <name type="scientific">Xylanibacter ruminicola</name>
    <name type="common">Prevotella ruminicola</name>
    <dbReference type="NCBI Taxonomy" id="839"/>
    <lineage>
        <taxon>Bacteria</taxon>
        <taxon>Pseudomonadati</taxon>
        <taxon>Bacteroidota</taxon>
        <taxon>Bacteroidia</taxon>
        <taxon>Bacteroidales</taxon>
        <taxon>Prevotellaceae</taxon>
        <taxon>Xylanibacter</taxon>
    </lineage>
</organism>
<sequence>MENKIVVYGKCGGFATIATFLGNQWWITLKDEKLEPLYSGGPYDQSDYRYLCEVGELIQMRDLAGMMGCALELHEGDIKEVLASRLKDLNMMGVKFISSAQYLNLEFRVFYNENTKRQGKFSVFCSDIDRDMMLFDVDNFDDAKEALSCAKVYVEFFLKHGVKCNYTLRCTEDVLEVLGSETNGMKVKIDNL</sequence>
<gene>
    <name evidence="1" type="ORF">E7102_02175</name>
</gene>
<reference evidence="1" key="1">
    <citation type="submission" date="2019-04" db="EMBL/GenBank/DDBJ databases">
        <title>Evolution of Biomass-Degrading Anaerobic Consortia Revealed by Metagenomics.</title>
        <authorList>
            <person name="Peng X."/>
        </authorList>
    </citation>
    <scope>NUCLEOTIDE SEQUENCE</scope>
    <source>
        <strain evidence="1">SIG141</strain>
    </source>
</reference>
<name>A0A928BST0_XYLRU</name>
<evidence type="ECO:0000313" key="2">
    <source>
        <dbReference type="Proteomes" id="UP000763088"/>
    </source>
</evidence>
<accession>A0A928BST0</accession>
<evidence type="ECO:0008006" key="3">
    <source>
        <dbReference type="Google" id="ProtNLM"/>
    </source>
</evidence>
<evidence type="ECO:0000313" key="1">
    <source>
        <dbReference type="EMBL" id="MBE6265270.1"/>
    </source>
</evidence>
<dbReference type="Proteomes" id="UP000763088">
    <property type="component" value="Unassembled WGS sequence"/>
</dbReference>
<dbReference type="AlphaFoldDB" id="A0A928BST0"/>
<comment type="caution">
    <text evidence="1">The sequence shown here is derived from an EMBL/GenBank/DDBJ whole genome shotgun (WGS) entry which is preliminary data.</text>
</comment>
<dbReference type="EMBL" id="SUYD01000002">
    <property type="protein sequence ID" value="MBE6265270.1"/>
    <property type="molecule type" value="Genomic_DNA"/>
</dbReference>
<proteinExistence type="predicted"/>